<dbReference type="RefSeq" id="WP_336483383.1">
    <property type="nucleotide sequence ID" value="NZ_JBAWSV010000006.1"/>
</dbReference>
<name>A0ABU8FZB2_9BACI</name>
<accession>A0ABU8FZB2</accession>
<reference evidence="1 2" key="1">
    <citation type="submission" date="2024-01" db="EMBL/GenBank/DDBJ databases">
        <title>Seven novel Bacillus-like species.</title>
        <authorList>
            <person name="Liu G."/>
        </authorList>
    </citation>
    <scope>NUCLEOTIDE SEQUENCE [LARGE SCALE GENOMIC DNA]</scope>
    <source>
        <strain evidence="1 2">FJAT-53711</strain>
    </source>
</reference>
<sequence length="111" mass="12904">MSLKQKRMTMIIIVALLFVYVLLHRTPTAAIRTAMFLSGNPKAAMHSEIEKMRDRYDGVVPDHLRSVYGVPEKEYENYRFPEIRHASSGIDMQAACVRKLWFLYYAELGCF</sequence>
<comment type="caution">
    <text evidence="1">The sequence shown here is derived from an EMBL/GenBank/DDBJ whole genome shotgun (WGS) entry which is preliminary data.</text>
</comment>
<proteinExistence type="predicted"/>
<keyword evidence="2" id="KW-1185">Reference proteome</keyword>
<protein>
    <submittedName>
        <fullName evidence="1">Uncharacterized protein</fullName>
    </submittedName>
</protein>
<organism evidence="1 2">
    <name type="scientific">Bacillus yunxiaonensis</name>
    <dbReference type="NCBI Taxonomy" id="3127665"/>
    <lineage>
        <taxon>Bacteria</taxon>
        <taxon>Bacillati</taxon>
        <taxon>Bacillota</taxon>
        <taxon>Bacilli</taxon>
        <taxon>Bacillales</taxon>
        <taxon>Bacillaceae</taxon>
        <taxon>Bacillus</taxon>
    </lineage>
</organism>
<dbReference type="EMBL" id="JBAWSV010000006">
    <property type="protein sequence ID" value="MEI4831330.1"/>
    <property type="molecule type" value="Genomic_DNA"/>
</dbReference>
<dbReference type="Proteomes" id="UP001367922">
    <property type="component" value="Unassembled WGS sequence"/>
</dbReference>
<gene>
    <name evidence="1" type="ORF">WAX78_18045</name>
</gene>
<evidence type="ECO:0000313" key="1">
    <source>
        <dbReference type="EMBL" id="MEI4831330.1"/>
    </source>
</evidence>
<evidence type="ECO:0000313" key="2">
    <source>
        <dbReference type="Proteomes" id="UP001367922"/>
    </source>
</evidence>